<feature type="compositionally biased region" description="Polar residues" evidence="2">
    <location>
        <begin position="78"/>
        <end position="95"/>
    </location>
</feature>
<feature type="region of interest" description="Disordered" evidence="2">
    <location>
        <begin position="724"/>
        <end position="749"/>
    </location>
</feature>
<feature type="coiled-coil region" evidence="1">
    <location>
        <begin position="603"/>
        <end position="647"/>
    </location>
</feature>
<feature type="compositionally biased region" description="Polar residues" evidence="2">
    <location>
        <begin position="586"/>
        <end position="597"/>
    </location>
</feature>
<feature type="compositionally biased region" description="Polar residues" evidence="2">
    <location>
        <begin position="537"/>
        <end position="554"/>
    </location>
</feature>
<keyword evidence="4" id="KW-1185">Reference proteome</keyword>
<feature type="compositionally biased region" description="Acidic residues" evidence="2">
    <location>
        <begin position="120"/>
        <end position="141"/>
    </location>
</feature>
<dbReference type="EMBL" id="JALLPJ020000443">
    <property type="protein sequence ID" value="KAL3791937.1"/>
    <property type="molecule type" value="Genomic_DNA"/>
</dbReference>
<feature type="compositionally biased region" description="Low complexity" evidence="2">
    <location>
        <begin position="96"/>
        <end position="110"/>
    </location>
</feature>
<dbReference type="Proteomes" id="UP001530400">
    <property type="component" value="Unassembled WGS sequence"/>
</dbReference>
<evidence type="ECO:0000313" key="3">
    <source>
        <dbReference type="EMBL" id="KAL3791937.1"/>
    </source>
</evidence>
<feature type="region of interest" description="Disordered" evidence="2">
    <location>
        <begin position="516"/>
        <end position="560"/>
    </location>
</feature>
<protein>
    <submittedName>
        <fullName evidence="3">Uncharacterized protein</fullName>
    </submittedName>
</protein>
<evidence type="ECO:0000313" key="4">
    <source>
        <dbReference type="Proteomes" id="UP001530400"/>
    </source>
</evidence>
<reference evidence="3 4" key="1">
    <citation type="submission" date="2024-10" db="EMBL/GenBank/DDBJ databases">
        <title>Updated reference genomes for cyclostephanoid diatoms.</title>
        <authorList>
            <person name="Roberts W.R."/>
            <person name="Alverson A.J."/>
        </authorList>
    </citation>
    <scope>NUCLEOTIDE SEQUENCE [LARGE SCALE GENOMIC DNA]</scope>
    <source>
        <strain evidence="3 4">AJA010-31</strain>
    </source>
</reference>
<sequence>MDLPFAVPDPPQPVPAAAVRQNALAARSGHINTSSQTHQNPQLLLPQQNGGLLYHNLIPGHYRYGARPPAPPPGPLSVESSQQRSSFLGEQPQNMNSYSNVQNHQSHQSSLNREVFQVSEPEDPEDDDLLVVDLDEDEDDDGRLYRPFRHSTSNGSLHTKSDRSASTTQSKNSKSKSKKVQSIETKPIDLLAVLLGESSAGNSSNNLRSDISNLIEDATMKSRRARSMTTALATKDNTQTEKKAGNDLYVDTANAHTEAALAFQRVYRSLLGIDDNNAPLYTAPDGLAPSEELAKSMLILANGHVRMEASLKDMGVKWNMGKAESFGIVKSNSNLTATKSGAAGNETKNTSTNEKKPMAQHERIRLAVRGALDTANHEADITNSTFLARSFLNAKPAAKAHPNGIGGRNGNGNGQVLRENPIDDLMKLEKELKGMDMALEVGASVSNLGATFFSRPDGSFCVVPPGSNYMSSSFMWSSGIMGKVGNQQQNRHNDRVGLKAQTGTSAVRSRANHLQHFLGGNRPPTNPHPPAAAVSETPVQGNSKQDQSATNGGLSESWWGGGQGSMMASVALSTVTASHQKGPAHPTTSAASPRAESANTKQLMQLMDSLKRLGDENAQLMREVEEAKAARSEAVAAKNMMEKFKKEYSQRFSKVKEALEKYPRNAPDNPVSNSNYMKSASMAELQKRDQMIKTLAADLRKEREDSKKKDAALRKYEGFYKEVKARSAEKAKQRKMQEAQQKVQPQNQG</sequence>
<feature type="compositionally biased region" description="Polar residues" evidence="2">
    <location>
        <begin position="738"/>
        <end position="749"/>
    </location>
</feature>
<dbReference type="AlphaFoldDB" id="A0ABD3PVC6"/>
<proteinExistence type="predicted"/>
<feature type="compositionally biased region" description="Basic and acidic residues" evidence="2">
    <location>
        <begin position="724"/>
        <end position="737"/>
    </location>
</feature>
<accession>A0ABD3PVC6</accession>
<evidence type="ECO:0000256" key="2">
    <source>
        <dbReference type="SAM" id="MobiDB-lite"/>
    </source>
</evidence>
<organism evidence="3 4">
    <name type="scientific">Cyclotella atomus</name>
    <dbReference type="NCBI Taxonomy" id="382360"/>
    <lineage>
        <taxon>Eukaryota</taxon>
        <taxon>Sar</taxon>
        <taxon>Stramenopiles</taxon>
        <taxon>Ochrophyta</taxon>
        <taxon>Bacillariophyta</taxon>
        <taxon>Coscinodiscophyceae</taxon>
        <taxon>Thalassiosirophycidae</taxon>
        <taxon>Stephanodiscales</taxon>
        <taxon>Stephanodiscaceae</taxon>
        <taxon>Cyclotella</taxon>
    </lineage>
</organism>
<keyword evidence="1" id="KW-0175">Coiled coil</keyword>
<feature type="region of interest" description="Disordered" evidence="2">
    <location>
        <begin position="575"/>
        <end position="597"/>
    </location>
</feature>
<feature type="region of interest" description="Disordered" evidence="2">
    <location>
        <begin position="336"/>
        <end position="360"/>
    </location>
</feature>
<name>A0ABD3PVC6_9STRA</name>
<feature type="region of interest" description="Disordered" evidence="2">
    <location>
        <begin position="63"/>
        <end position="182"/>
    </location>
</feature>
<comment type="caution">
    <text evidence="3">The sequence shown here is derived from an EMBL/GenBank/DDBJ whole genome shotgun (WGS) entry which is preliminary data.</text>
</comment>
<gene>
    <name evidence="3" type="ORF">ACHAWO_009452</name>
</gene>
<evidence type="ECO:0000256" key="1">
    <source>
        <dbReference type="SAM" id="Coils"/>
    </source>
</evidence>